<gene>
    <name evidence="9" type="ORF">PMH09_11915</name>
</gene>
<dbReference type="PRINTS" id="PR00344">
    <property type="entry name" value="BCTRLSENSOR"/>
</dbReference>
<comment type="caution">
    <text evidence="9">The sequence shown here is derived from an EMBL/GenBank/DDBJ whole genome shotgun (WGS) entry which is preliminary data.</text>
</comment>
<feature type="domain" description="Histidine kinase" evidence="7">
    <location>
        <begin position="148"/>
        <end position="410"/>
    </location>
</feature>
<dbReference type="PROSITE" id="PS50110">
    <property type="entry name" value="RESPONSE_REGULATORY"/>
    <property type="match status" value="1"/>
</dbReference>
<dbReference type="InterPro" id="IPR036890">
    <property type="entry name" value="HATPase_C_sf"/>
</dbReference>
<organism evidence="9 10">
    <name type="scientific">Roseofilum casamattae BLCC-M143</name>
    <dbReference type="NCBI Taxonomy" id="3022442"/>
    <lineage>
        <taxon>Bacteria</taxon>
        <taxon>Bacillati</taxon>
        <taxon>Cyanobacteriota</taxon>
        <taxon>Cyanophyceae</taxon>
        <taxon>Desertifilales</taxon>
        <taxon>Desertifilaceae</taxon>
        <taxon>Roseofilum</taxon>
        <taxon>Roseofilum casamattae</taxon>
    </lineage>
</organism>
<dbReference type="RefSeq" id="WP_283758545.1">
    <property type="nucleotide sequence ID" value="NZ_JAQOSQ010000010.1"/>
</dbReference>
<dbReference type="InterPro" id="IPR003594">
    <property type="entry name" value="HATPase_dom"/>
</dbReference>
<proteinExistence type="predicted"/>
<accession>A0ABT7BYM9</accession>
<evidence type="ECO:0000256" key="3">
    <source>
        <dbReference type="ARBA" id="ARBA00022553"/>
    </source>
</evidence>
<keyword evidence="3 6" id="KW-0597">Phosphoprotein</keyword>
<dbReference type="Pfam" id="PF00072">
    <property type="entry name" value="Response_reg"/>
    <property type="match status" value="1"/>
</dbReference>
<dbReference type="CDD" id="cd00082">
    <property type="entry name" value="HisKA"/>
    <property type="match status" value="1"/>
</dbReference>
<evidence type="ECO:0000256" key="6">
    <source>
        <dbReference type="PROSITE-ProRule" id="PRU00169"/>
    </source>
</evidence>
<dbReference type="SMART" id="SM00387">
    <property type="entry name" value="HATPase_c"/>
    <property type="match status" value="1"/>
</dbReference>
<comment type="catalytic activity">
    <reaction evidence="1">
        <text>ATP + protein L-histidine = ADP + protein N-phospho-L-histidine.</text>
        <dbReference type="EC" id="2.7.13.3"/>
    </reaction>
</comment>
<evidence type="ECO:0000313" key="10">
    <source>
        <dbReference type="Proteomes" id="UP001232992"/>
    </source>
</evidence>
<keyword evidence="4" id="KW-0418">Kinase</keyword>
<dbReference type="SUPFAM" id="SSF55874">
    <property type="entry name" value="ATPase domain of HSP90 chaperone/DNA topoisomerase II/histidine kinase"/>
    <property type="match status" value="1"/>
</dbReference>
<dbReference type="InterPro" id="IPR036097">
    <property type="entry name" value="HisK_dim/P_sf"/>
</dbReference>
<evidence type="ECO:0000256" key="5">
    <source>
        <dbReference type="ARBA" id="ARBA00023012"/>
    </source>
</evidence>
<dbReference type="Gene3D" id="3.30.565.10">
    <property type="entry name" value="Histidine kinase-like ATPase, C-terminal domain"/>
    <property type="match status" value="1"/>
</dbReference>
<keyword evidence="4" id="KW-0808">Transferase</keyword>
<dbReference type="InterPro" id="IPR005467">
    <property type="entry name" value="His_kinase_dom"/>
</dbReference>
<dbReference type="EMBL" id="JAQOSQ010000010">
    <property type="protein sequence ID" value="MDJ1183892.1"/>
    <property type="molecule type" value="Genomic_DNA"/>
</dbReference>
<evidence type="ECO:0000256" key="4">
    <source>
        <dbReference type="ARBA" id="ARBA00022777"/>
    </source>
</evidence>
<reference evidence="9 10" key="1">
    <citation type="submission" date="2023-01" db="EMBL/GenBank/DDBJ databases">
        <title>Novel diversity within Roseofilum (Cyanobacteria; Desertifilaceae) from marine benthic mats with descriptions of four novel species.</title>
        <authorList>
            <person name="Wang Y."/>
            <person name="Berthold D.E."/>
            <person name="Hu J."/>
            <person name="Lefler F.W."/>
            <person name="Laughinghouse H.D. IV."/>
        </authorList>
    </citation>
    <scope>NUCLEOTIDE SEQUENCE [LARGE SCALE GENOMIC DNA]</scope>
    <source>
        <strain evidence="9 10">BLCC-M143</strain>
    </source>
</reference>
<evidence type="ECO:0000256" key="1">
    <source>
        <dbReference type="ARBA" id="ARBA00000085"/>
    </source>
</evidence>
<dbReference type="Pfam" id="PF02518">
    <property type="entry name" value="HATPase_c"/>
    <property type="match status" value="1"/>
</dbReference>
<dbReference type="Gene3D" id="3.40.50.2300">
    <property type="match status" value="1"/>
</dbReference>
<name>A0ABT7BYM9_9CYAN</name>
<feature type="domain" description="Response regulatory" evidence="8">
    <location>
        <begin position="8"/>
        <end position="124"/>
    </location>
</feature>
<dbReference type="SMART" id="SM00448">
    <property type="entry name" value="REC"/>
    <property type="match status" value="1"/>
</dbReference>
<dbReference type="CDD" id="cd19920">
    <property type="entry name" value="REC_PA4781-like"/>
    <property type="match status" value="1"/>
</dbReference>
<keyword evidence="10" id="KW-1185">Reference proteome</keyword>
<dbReference type="Proteomes" id="UP001232992">
    <property type="component" value="Unassembled WGS sequence"/>
</dbReference>
<feature type="modified residue" description="4-aspartylphosphate" evidence="6">
    <location>
        <position position="57"/>
    </location>
</feature>
<protein>
    <recommendedName>
        <fullName evidence="2">histidine kinase</fullName>
        <ecNumber evidence="2">2.7.13.3</ecNumber>
    </recommendedName>
</protein>
<evidence type="ECO:0000259" key="8">
    <source>
        <dbReference type="PROSITE" id="PS50110"/>
    </source>
</evidence>
<dbReference type="PANTHER" id="PTHR43547">
    <property type="entry name" value="TWO-COMPONENT HISTIDINE KINASE"/>
    <property type="match status" value="1"/>
</dbReference>
<dbReference type="InterPro" id="IPR011006">
    <property type="entry name" value="CheY-like_superfamily"/>
</dbReference>
<dbReference type="InterPro" id="IPR001789">
    <property type="entry name" value="Sig_transdc_resp-reg_receiver"/>
</dbReference>
<dbReference type="SUPFAM" id="SSF52172">
    <property type="entry name" value="CheY-like"/>
    <property type="match status" value="1"/>
</dbReference>
<evidence type="ECO:0000256" key="2">
    <source>
        <dbReference type="ARBA" id="ARBA00012438"/>
    </source>
</evidence>
<dbReference type="Gene3D" id="1.10.287.130">
    <property type="match status" value="1"/>
</dbReference>
<dbReference type="SUPFAM" id="SSF47384">
    <property type="entry name" value="Homodimeric domain of signal transducing histidine kinase"/>
    <property type="match status" value="1"/>
</dbReference>
<sequence length="412" mass="46325">MTAQTSASILVVDDNPTNLKILLDLLTSSEYRVTIAKNGENALLRAQRTLPNLILLDVLMPGIDGFETCRRLKANKVTQNIPVVFMTALSDTVNKVKGLQLGAVDYITKPFDGDEVLARIQVHIELQKAQLQLIQEAGLATLGELVADIAHEINNPVNFISGNLIHAAQYHDDLLALLRLYERHYPNPHTEIEMWRDEIDLTFMKADTNRLFESMKNGADRIKGIVISLRSFAKLDESESKLANLQEGLKNTLRLLEYRLHAKDHRQAIQVIENYDSLPLIQCYPAQLNQVFMNLFVNAIDAIDAKCWHDLSQYRDEKPIPKLRISTTLEETIANQYIRISIADNGVGMSDSIQRRMFEQFFTTKSTGKGTGLGLSIARHIIEEQHKGAIACQSELGKGTEFILSLPLNLQP</sequence>
<dbReference type="PROSITE" id="PS50109">
    <property type="entry name" value="HIS_KIN"/>
    <property type="match status" value="1"/>
</dbReference>
<dbReference type="EC" id="2.7.13.3" evidence="2"/>
<dbReference type="Gene3D" id="6.10.250.690">
    <property type="match status" value="1"/>
</dbReference>
<evidence type="ECO:0000259" key="7">
    <source>
        <dbReference type="PROSITE" id="PS50109"/>
    </source>
</evidence>
<keyword evidence="5" id="KW-0902">Two-component regulatory system</keyword>
<dbReference type="InterPro" id="IPR004358">
    <property type="entry name" value="Sig_transdc_His_kin-like_C"/>
</dbReference>
<dbReference type="PANTHER" id="PTHR43547:SF2">
    <property type="entry name" value="HYBRID SIGNAL TRANSDUCTION HISTIDINE KINASE C"/>
    <property type="match status" value="1"/>
</dbReference>
<evidence type="ECO:0000313" key="9">
    <source>
        <dbReference type="EMBL" id="MDJ1183892.1"/>
    </source>
</evidence>
<dbReference type="InterPro" id="IPR003661">
    <property type="entry name" value="HisK_dim/P_dom"/>
</dbReference>